<feature type="transmembrane region" description="Helical" evidence="1">
    <location>
        <begin position="29"/>
        <end position="48"/>
    </location>
</feature>
<dbReference type="EMBL" id="RYZH01000002">
    <property type="protein sequence ID" value="RUL89426.1"/>
    <property type="molecule type" value="Genomic_DNA"/>
</dbReference>
<dbReference type="Proteomes" id="UP000280296">
    <property type="component" value="Unassembled WGS sequence"/>
</dbReference>
<feature type="transmembrane region" description="Helical" evidence="1">
    <location>
        <begin position="90"/>
        <end position="111"/>
    </location>
</feature>
<protein>
    <submittedName>
        <fullName evidence="2">Uncharacterized protein</fullName>
    </submittedName>
</protein>
<organism evidence="2 3">
    <name type="scientific">Tautonia sociabilis</name>
    <dbReference type="NCBI Taxonomy" id="2080755"/>
    <lineage>
        <taxon>Bacteria</taxon>
        <taxon>Pseudomonadati</taxon>
        <taxon>Planctomycetota</taxon>
        <taxon>Planctomycetia</taxon>
        <taxon>Isosphaerales</taxon>
        <taxon>Isosphaeraceae</taxon>
        <taxon>Tautonia</taxon>
    </lineage>
</organism>
<reference evidence="2 3" key="2">
    <citation type="submission" date="2019-01" db="EMBL/GenBank/DDBJ databases">
        <title>Tautonia sociabilis, a novel thermotolerant planctomycete of Isosphaeraceae family, isolated from a 4000 m deep subterranean habitat.</title>
        <authorList>
            <person name="Kovaleva O.L."/>
            <person name="Elcheninov A.G."/>
            <person name="Van Heerden E."/>
            <person name="Toshchakov S.V."/>
            <person name="Novikov A."/>
            <person name="Bonch-Osmolovskaya E.A."/>
            <person name="Kublanov I.V."/>
        </authorList>
    </citation>
    <scope>NUCLEOTIDE SEQUENCE [LARGE SCALE GENOMIC DNA]</scope>
    <source>
        <strain evidence="2 3">GM2012</strain>
    </source>
</reference>
<evidence type="ECO:0000313" key="2">
    <source>
        <dbReference type="EMBL" id="RUL89426.1"/>
    </source>
</evidence>
<keyword evidence="3" id="KW-1185">Reference proteome</keyword>
<evidence type="ECO:0000313" key="3">
    <source>
        <dbReference type="Proteomes" id="UP000280296"/>
    </source>
</evidence>
<keyword evidence="1" id="KW-0812">Transmembrane</keyword>
<name>A0A432MQU1_9BACT</name>
<sequence length="156" mass="17388">MGERYADIQALAVLVLVPFYAALWEGRDVRPLFIFLLAYVAMCVRNRAEGLLRRRQMPICHSRYTGVPRLMGQLPGRTELEVKRYAEPGLVLLVGGALCTFTPPLGVYLMLAAGGLFVSVMASGVVDRQHLLDLNDLMIENQARAEQIRAMRGDEP</sequence>
<feature type="transmembrane region" description="Helical" evidence="1">
    <location>
        <begin position="5"/>
        <end position="23"/>
    </location>
</feature>
<reference evidence="2 3" key="1">
    <citation type="submission" date="2018-12" db="EMBL/GenBank/DDBJ databases">
        <authorList>
            <person name="Toschakov S.V."/>
        </authorList>
    </citation>
    <scope>NUCLEOTIDE SEQUENCE [LARGE SCALE GENOMIC DNA]</scope>
    <source>
        <strain evidence="2 3">GM2012</strain>
    </source>
</reference>
<accession>A0A432MQU1</accession>
<keyword evidence="1" id="KW-0472">Membrane</keyword>
<proteinExistence type="predicted"/>
<dbReference type="AlphaFoldDB" id="A0A432MQU1"/>
<keyword evidence="1" id="KW-1133">Transmembrane helix</keyword>
<comment type="caution">
    <text evidence="2">The sequence shown here is derived from an EMBL/GenBank/DDBJ whole genome shotgun (WGS) entry which is preliminary data.</text>
</comment>
<gene>
    <name evidence="2" type="ORF">TsocGM_01250</name>
</gene>
<evidence type="ECO:0000256" key="1">
    <source>
        <dbReference type="SAM" id="Phobius"/>
    </source>
</evidence>
<dbReference type="RefSeq" id="WP_158633324.1">
    <property type="nucleotide sequence ID" value="NZ_RYZH01000002.1"/>
</dbReference>
<dbReference type="OrthoDB" id="279897at2"/>